<reference evidence="2 3" key="1">
    <citation type="submission" date="2020-06" db="EMBL/GenBank/DDBJ databases">
        <authorList>
            <person name="Li R."/>
            <person name="Bekaert M."/>
        </authorList>
    </citation>
    <scope>NUCLEOTIDE SEQUENCE [LARGE SCALE GENOMIC DNA]</scope>
    <source>
        <strain evidence="3">wild</strain>
    </source>
</reference>
<protein>
    <submittedName>
        <fullName evidence="2">Uncharacterized protein</fullName>
    </submittedName>
</protein>
<dbReference type="Proteomes" id="UP000507470">
    <property type="component" value="Unassembled WGS sequence"/>
</dbReference>
<organism evidence="2 3">
    <name type="scientific">Mytilus coruscus</name>
    <name type="common">Sea mussel</name>
    <dbReference type="NCBI Taxonomy" id="42192"/>
    <lineage>
        <taxon>Eukaryota</taxon>
        <taxon>Metazoa</taxon>
        <taxon>Spiralia</taxon>
        <taxon>Lophotrochozoa</taxon>
        <taxon>Mollusca</taxon>
        <taxon>Bivalvia</taxon>
        <taxon>Autobranchia</taxon>
        <taxon>Pteriomorphia</taxon>
        <taxon>Mytilida</taxon>
        <taxon>Mytiloidea</taxon>
        <taxon>Mytilidae</taxon>
        <taxon>Mytilinae</taxon>
        <taxon>Mytilus</taxon>
    </lineage>
</organism>
<accession>A0A6J8EBU7</accession>
<feature type="compositionally biased region" description="Polar residues" evidence="1">
    <location>
        <begin position="159"/>
        <end position="170"/>
    </location>
</feature>
<feature type="compositionally biased region" description="Low complexity" evidence="1">
    <location>
        <begin position="252"/>
        <end position="261"/>
    </location>
</feature>
<gene>
    <name evidence="2" type="ORF">MCOR_50423</name>
</gene>
<keyword evidence="3" id="KW-1185">Reference proteome</keyword>
<feature type="region of interest" description="Disordered" evidence="1">
    <location>
        <begin position="237"/>
        <end position="311"/>
    </location>
</feature>
<feature type="region of interest" description="Disordered" evidence="1">
    <location>
        <begin position="159"/>
        <end position="185"/>
    </location>
</feature>
<feature type="compositionally biased region" description="Polar residues" evidence="1">
    <location>
        <begin position="237"/>
        <end position="251"/>
    </location>
</feature>
<name>A0A6J8EBU7_MYTCO</name>
<feature type="compositionally biased region" description="Polar residues" evidence="1">
    <location>
        <begin position="283"/>
        <end position="300"/>
    </location>
</feature>
<sequence length="340" mass="37753">MLLQENLNTIVAGVDALSILSKIVQGKVGEPSLEKDAVIMETVLRHLSAAFLSSQKNDLDTSSLAAKKQTETGVFRNNIDSSYCFSIDANDIDTTSLMATDLEPCDSDDQSEPEIDYEEELLSRMLYYGQFENSEAEATSAKKNSVPASTATPLASSTMIEDCSESTLRNNGRRKNRSTPLASSTMMEDLIADIQQQNQETRATNPESIVTWSIENSTNTASLKEYYNRYFGVDSNDSYSESDTTGMSSRLSSTFNSNDSFSSDKDSELTSSDFWNRNGHLPRTSTSANLNEMTNNPSPLNNCQKKKSNSKQPLSKLLFFIRGIKRNITRRTSSKDNSRR</sequence>
<evidence type="ECO:0000256" key="1">
    <source>
        <dbReference type="SAM" id="MobiDB-lite"/>
    </source>
</evidence>
<dbReference type="OrthoDB" id="6123194at2759"/>
<evidence type="ECO:0000313" key="2">
    <source>
        <dbReference type="EMBL" id="CAC5417950.1"/>
    </source>
</evidence>
<evidence type="ECO:0000313" key="3">
    <source>
        <dbReference type="Proteomes" id="UP000507470"/>
    </source>
</evidence>
<dbReference type="EMBL" id="CACVKT020008827">
    <property type="protein sequence ID" value="CAC5417950.1"/>
    <property type="molecule type" value="Genomic_DNA"/>
</dbReference>
<proteinExistence type="predicted"/>
<dbReference type="AlphaFoldDB" id="A0A6J8EBU7"/>